<dbReference type="GO" id="GO:0005886">
    <property type="term" value="C:plasma membrane"/>
    <property type="evidence" value="ECO:0007669"/>
    <property type="project" value="UniProtKB-SubCell"/>
</dbReference>
<feature type="transmembrane region" description="Helical" evidence="7">
    <location>
        <begin position="364"/>
        <end position="382"/>
    </location>
</feature>
<dbReference type="GO" id="GO:0022857">
    <property type="term" value="F:transmembrane transporter activity"/>
    <property type="evidence" value="ECO:0007669"/>
    <property type="project" value="TreeGrafter"/>
</dbReference>
<keyword evidence="5 7" id="KW-0472">Membrane</keyword>
<evidence type="ECO:0000256" key="6">
    <source>
        <dbReference type="ARBA" id="ARBA00038076"/>
    </source>
</evidence>
<feature type="transmembrane region" description="Helical" evidence="7">
    <location>
        <begin position="758"/>
        <end position="783"/>
    </location>
</feature>
<dbReference type="PANTHER" id="PTHR30572">
    <property type="entry name" value="MEMBRANE COMPONENT OF TRANSPORTER-RELATED"/>
    <property type="match status" value="1"/>
</dbReference>
<evidence type="ECO:0000256" key="7">
    <source>
        <dbReference type="SAM" id="Phobius"/>
    </source>
</evidence>
<keyword evidence="4 7" id="KW-1133">Transmembrane helix</keyword>
<dbReference type="Pfam" id="PF02687">
    <property type="entry name" value="FtsX"/>
    <property type="match status" value="2"/>
</dbReference>
<feature type="transmembrane region" description="Helical" evidence="7">
    <location>
        <begin position="322"/>
        <end position="344"/>
    </location>
</feature>
<feature type="domain" description="ABC3 transporter permease C-terminal" evidence="8">
    <location>
        <begin position="274"/>
        <end position="392"/>
    </location>
</feature>
<evidence type="ECO:0000313" key="10">
    <source>
        <dbReference type="Proteomes" id="UP000199068"/>
    </source>
</evidence>
<dbReference type="Proteomes" id="UP000199068">
    <property type="component" value="Unassembled WGS sequence"/>
</dbReference>
<evidence type="ECO:0000256" key="2">
    <source>
        <dbReference type="ARBA" id="ARBA00022475"/>
    </source>
</evidence>
<feature type="transmembrane region" description="Helical" evidence="7">
    <location>
        <begin position="710"/>
        <end position="737"/>
    </location>
</feature>
<dbReference type="PANTHER" id="PTHR30572:SF4">
    <property type="entry name" value="ABC TRANSPORTER PERMEASE YTRF"/>
    <property type="match status" value="1"/>
</dbReference>
<accession>A0A1G9N872</accession>
<evidence type="ECO:0000256" key="5">
    <source>
        <dbReference type="ARBA" id="ARBA00023136"/>
    </source>
</evidence>
<protein>
    <submittedName>
        <fullName evidence="9">Putative ABC transport system permease protein</fullName>
    </submittedName>
</protein>
<dbReference type="InterPro" id="IPR003838">
    <property type="entry name" value="ABC3_permease_C"/>
</dbReference>
<dbReference type="RefSeq" id="WP_092725230.1">
    <property type="nucleotide sequence ID" value="NZ_FNGW01000003.1"/>
</dbReference>
<comment type="similarity">
    <text evidence="6">Belongs to the ABC-4 integral membrane protein family.</text>
</comment>
<feature type="transmembrane region" description="Helical" evidence="7">
    <location>
        <begin position="268"/>
        <end position="290"/>
    </location>
</feature>
<feature type="transmembrane region" description="Helical" evidence="7">
    <location>
        <begin position="434"/>
        <end position="455"/>
    </location>
</feature>
<name>A0A1G9N872_9FIRM</name>
<gene>
    <name evidence="9" type="ORF">SAMN04515677_103517</name>
</gene>
<dbReference type="STRING" id="1121325.SAMN04515677_103517"/>
<comment type="subcellular location">
    <subcellularLocation>
        <location evidence="1">Cell membrane</location>
        <topology evidence="1">Multi-pass membrane protein</topology>
    </subcellularLocation>
</comment>
<dbReference type="EMBL" id="FNGW01000003">
    <property type="protein sequence ID" value="SDL82668.1"/>
    <property type="molecule type" value="Genomic_DNA"/>
</dbReference>
<keyword evidence="10" id="KW-1185">Reference proteome</keyword>
<keyword evidence="2" id="KW-1003">Cell membrane</keyword>
<evidence type="ECO:0000256" key="3">
    <source>
        <dbReference type="ARBA" id="ARBA00022692"/>
    </source>
</evidence>
<organism evidence="9 10">
    <name type="scientific">Romboutsia lituseburensis DSM 797</name>
    <dbReference type="NCBI Taxonomy" id="1121325"/>
    <lineage>
        <taxon>Bacteria</taxon>
        <taxon>Bacillati</taxon>
        <taxon>Bacillota</taxon>
        <taxon>Clostridia</taxon>
        <taxon>Peptostreptococcales</taxon>
        <taxon>Peptostreptococcaceae</taxon>
        <taxon>Romboutsia</taxon>
    </lineage>
</organism>
<evidence type="ECO:0000256" key="1">
    <source>
        <dbReference type="ARBA" id="ARBA00004651"/>
    </source>
</evidence>
<evidence type="ECO:0000256" key="4">
    <source>
        <dbReference type="ARBA" id="ARBA00022989"/>
    </source>
</evidence>
<feature type="transmembrane region" description="Helical" evidence="7">
    <location>
        <begin position="27"/>
        <end position="49"/>
    </location>
</feature>
<feature type="domain" description="ABC3 transporter permease C-terminal" evidence="8">
    <location>
        <begin position="715"/>
        <end position="831"/>
    </location>
</feature>
<keyword evidence="3 7" id="KW-0812">Transmembrane</keyword>
<evidence type="ECO:0000259" key="8">
    <source>
        <dbReference type="Pfam" id="PF02687"/>
    </source>
</evidence>
<proteinExistence type="inferred from homology"/>
<sequence>MIRTNNKEVINRLSKNSFKYNKGRNKFAIVSIILTTLLFTSFFTIQMSMVKTTEYNTMRMVGTTYHGGFEDLTTKEYEKIKDNKLIKEKAILIHIGLAENKELAKRQTEINYADKNFIENCFYKPYKGTIPQGKNEILVDDITLDTLKIPKKINQKINLKYFINDKEYNTEFKISGIYKGDKVSRSSLLYLSKEFIDSELKGIDQEKSKKTDSGTGLISLQVNFSNSLFIQKKLDKVITQSGLNLDEIETGINWAYSSTNIEDEPQSLYGIVGFLGVIMLSGYLMIYNIFYISIVKDIKFYGLLKTIGTTKKQINKIIKKQAIKLSIIGIPLGLAIGYFIGVVLTPFVVGQTTMQYTQISTSPIIFIGSIIFSLITVLISIYKPAKIASKVSPIESVRYSGISQNTIKKIKKSLKGAKIKNMALSNVFRNKKKAFVVISSLSLSVILLNTAYTVVSGFDMDKYLSGLIGTDFTVGDTSFYRWNYGLQDYSKVLNEDTCKEIEGLKGIDEVDKIYYKSVEAPLTDKMKKNLEIKKSSLNDDKKKYINMTLTEKKSSTGCYGIDERICSLLERFITKGKIDIEKFKSGDYVILDNNYEVGNWVDVGDKVVIPFENGKSKEYEVMARVDAFPLYLRKGYFESVGNDIYLPVKEFKNITKDESVMTAMFNVDKNQVNDVKTFLNNKIKTNPTLDYRMKLTYENEFNDMVNTYKMIGYGLSFIVGVIGILNFINVIISNIISRQKEISMLRSVGMTEKQLKKMVVLEGIFYALVTIFIVLIIGTPITYKLVDLTAGVMDCFSYKFTMIPIMICSPILLLISCIIPTFAITYINKNNIVESLREAE</sequence>
<dbReference type="AlphaFoldDB" id="A0A1G9N872"/>
<reference evidence="9 10" key="1">
    <citation type="submission" date="2016-10" db="EMBL/GenBank/DDBJ databases">
        <authorList>
            <person name="de Groot N.N."/>
        </authorList>
    </citation>
    <scope>NUCLEOTIDE SEQUENCE [LARGE SCALE GENOMIC DNA]</scope>
    <source>
        <strain evidence="9 10">DSM 797</strain>
    </source>
</reference>
<feature type="transmembrane region" description="Helical" evidence="7">
    <location>
        <begin position="803"/>
        <end position="827"/>
    </location>
</feature>
<evidence type="ECO:0000313" key="9">
    <source>
        <dbReference type="EMBL" id="SDL82668.1"/>
    </source>
</evidence>
<dbReference type="InterPro" id="IPR050250">
    <property type="entry name" value="Macrolide_Exporter_MacB"/>
</dbReference>